<evidence type="ECO:0000256" key="4">
    <source>
        <dbReference type="ARBA" id="ARBA00022884"/>
    </source>
</evidence>
<evidence type="ECO:0000256" key="8">
    <source>
        <dbReference type="HAMAP-Rule" id="MF_00500"/>
    </source>
</evidence>
<evidence type="ECO:0000256" key="3">
    <source>
        <dbReference type="ARBA" id="ARBA00022730"/>
    </source>
</evidence>
<evidence type="ECO:0000256" key="7">
    <source>
        <dbReference type="ARBA" id="ARBA00035136"/>
    </source>
</evidence>
<accession>A0A162L2N3</accession>
<dbReference type="HAMAP" id="MF_00500">
    <property type="entry name" value="Ribosomal_bS20"/>
    <property type="match status" value="1"/>
</dbReference>
<gene>
    <name evidence="8 9" type="primary">rpsT</name>
    <name evidence="9" type="ORF">WY13_03315</name>
</gene>
<name>A0A162L2N3_9CLOT</name>
<dbReference type="Proteomes" id="UP000077407">
    <property type="component" value="Unassembled WGS sequence"/>
</dbReference>
<protein>
    <recommendedName>
        <fullName evidence="7 8">Small ribosomal subunit protein bS20</fullName>
    </recommendedName>
</protein>
<evidence type="ECO:0000256" key="6">
    <source>
        <dbReference type="ARBA" id="ARBA00023274"/>
    </source>
</evidence>
<dbReference type="InterPro" id="IPR036510">
    <property type="entry name" value="Ribosomal_bS20_sf"/>
</dbReference>
<comment type="caution">
    <text evidence="9">The sequence shown here is derived from an EMBL/GenBank/DDBJ whole genome shotgun (WGS) entry which is preliminary data.</text>
</comment>
<evidence type="ECO:0000256" key="2">
    <source>
        <dbReference type="ARBA" id="ARBA00007634"/>
    </source>
</evidence>
<dbReference type="OMA" id="KRCFSAC"/>
<dbReference type="AlphaFoldDB" id="A0A162L2N3"/>
<keyword evidence="3 8" id="KW-0699">rRNA-binding</keyword>
<evidence type="ECO:0000313" key="10">
    <source>
        <dbReference type="Proteomes" id="UP000077407"/>
    </source>
</evidence>
<dbReference type="Gene3D" id="1.20.58.110">
    <property type="entry name" value="Ribosomal protein S20"/>
    <property type="match status" value="1"/>
</dbReference>
<reference evidence="9 10" key="1">
    <citation type="journal article" date="2015" name="Biotechnol. Bioeng.">
        <title>Genome sequence and phenotypic characterization of Caulobacter segnis.</title>
        <authorList>
            <person name="Patel S."/>
            <person name="Fletcher B."/>
            <person name="Scott D.C."/>
            <person name="Ely B."/>
        </authorList>
    </citation>
    <scope>NUCLEOTIDE SEQUENCE [LARGE SCALE GENOMIC DNA]</scope>
    <source>
        <strain evidence="9 10">ERI-2</strain>
    </source>
</reference>
<evidence type="ECO:0000256" key="1">
    <source>
        <dbReference type="ARBA" id="ARBA00003134"/>
    </source>
</evidence>
<dbReference type="GO" id="GO:0070181">
    <property type="term" value="F:small ribosomal subunit rRNA binding"/>
    <property type="evidence" value="ECO:0007669"/>
    <property type="project" value="TreeGrafter"/>
</dbReference>
<comment type="function">
    <text evidence="1 8">Binds directly to 16S ribosomal RNA.</text>
</comment>
<dbReference type="PANTHER" id="PTHR33398">
    <property type="entry name" value="30S RIBOSOMAL PROTEIN S20"/>
    <property type="match status" value="1"/>
</dbReference>
<keyword evidence="4 8" id="KW-0694">RNA-binding</keyword>
<dbReference type="PATRIC" id="fig|1538.10.peg.3370"/>
<dbReference type="SUPFAM" id="SSF46992">
    <property type="entry name" value="Ribosomal protein S20"/>
    <property type="match status" value="1"/>
</dbReference>
<sequence length="88" mass="9800">MANIKSAKKRIKVIETKTLRNKIIKSSLKTTIKKFLASVETKNVEEAKVNFTAAVKALDMAESKGIIHKNKASRNKSKLAFKLNKLTA</sequence>
<dbReference type="GO" id="GO:0006412">
    <property type="term" value="P:translation"/>
    <property type="evidence" value="ECO:0007669"/>
    <property type="project" value="UniProtKB-UniRule"/>
</dbReference>
<keyword evidence="5 8" id="KW-0689">Ribosomal protein</keyword>
<dbReference type="Pfam" id="PF01649">
    <property type="entry name" value="Ribosomal_S20p"/>
    <property type="match status" value="1"/>
</dbReference>
<keyword evidence="6 8" id="KW-0687">Ribonucleoprotein</keyword>
<dbReference type="PANTHER" id="PTHR33398:SF1">
    <property type="entry name" value="SMALL RIBOSOMAL SUBUNIT PROTEIN BS20C"/>
    <property type="match status" value="1"/>
</dbReference>
<evidence type="ECO:0000313" key="9">
    <source>
        <dbReference type="EMBL" id="OAA83528.1"/>
    </source>
</evidence>
<dbReference type="RefSeq" id="WP_013237456.1">
    <property type="nucleotide sequence ID" value="NZ_CP174102.1"/>
</dbReference>
<comment type="similarity">
    <text evidence="2 8">Belongs to the bacterial ribosomal protein bS20 family.</text>
</comment>
<dbReference type="OrthoDB" id="9808392at2"/>
<proteinExistence type="inferred from homology"/>
<dbReference type="FunFam" id="1.20.58.110:FF:000001">
    <property type="entry name" value="30S ribosomal protein S20"/>
    <property type="match status" value="1"/>
</dbReference>
<dbReference type="EMBL" id="LITT01000058">
    <property type="protein sequence ID" value="OAA83528.1"/>
    <property type="molecule type" value="Genomic_DNA"/>
</dbReference>
<organism evidence="9 10">
    <name type="scientific">Clostridium ljungdahlii</name>
    <dbReference type="NCBI Taxonomy" id="1538"/>
    <lineage>
        <taxon>Bacteria</taxon>
        <taxon>Bacillati</taxon>
        <taxon>Bacillota</taxon>
        <taxon>Clostridia</taxon>
        <taxon>Eubacteriales</taxon>
        <taxon>Clostridiaceae</taxon>
        <taxon>Clostridium</taxon>
    </lineage>
</organism>
<dbReference type="InterPro" id="IPR002583">
    <property type="entry name" value="Ribosomal_bS20"/>
</dbReference>
<dbReference type="GO" id="GO:0005829">
    <property type="term" value="C:cytosol"/>
    <property type="evidence" value="ECO:0007669"/>
    <property type="project" value="TreeGrafter"/>
</dbReference>
<dbReference type="GO" id="GO:0003735">
    <property type="term" value="F:structural constituent of ribosome"/>
    <property type="evidence" value="ECO:0007669"/>
    <property type="project" value="InterPro"/>
</dbReference>
<dbReference type="GO" id="GO:0015935">
    <property type="term" value="C:small ribosomal subunit"/>
    <property type="evidence" value="ECO:0007669"/>
    <property type="project" value="TreeGrafter"/>
</dbReference>
<dbReference type="NCBIfam" id="TIGR00029">
    <property type="entry name" value="S20"/>
    <property type="match status" value="1"/>
</dbReference>
<evidence type="ECO:0000256" key="5">
    <source>
        <dbReference type="ARBA" id="ARBA00022980"/>
    </source>
</evidence>